<keyword evidence="5" id="KW-1185">Reference proteome</keyword>
<dbReference type="InterPro" id="IPR002347">
    <property type="entry name" value="SDR_fam"/>
</dbReference>
<dbReference type="EMBL" id="CP019236">
    <property type="protein sequence ID" value="APW40989.1"/>
    <property type="molecule type" value="Genomic_DNA"/>
</dbReference>
<evidence type="ECO:0000313" key="5">
    <source>
        <dbReference type="Proteomes" id="UP000186609"/>
    </source>
</evidence>
<dbReference type="PIRSF" id="PIRSF000126">
    <property type="entry name" value="11-beta-HSD1"/>
    <property type="match status" value="1"/>
</dbReference>
<dbReference type="AlphaFoldDB" id="A0A1P8K4Q9"/>
<dbReference type="Gene3D" id="3.40.50.720">
    <property type="entry name" value="NAD(P)-binding Rossmann-like Domain"/>
    <property type="match status" value="1"/>
</dbReference>
<comment type="similarity">
    <text evidence="1 3">Belongs to the short-chain dehydrogenases/reductases (SDR) family.</text>
</comment>
<dbReference type="PRINTS" id="PR00080">
    <property type="entry name" value="SDRFAMILY"/>
</dbReference>
<dbReference type="GO" id="GO:0016491">
    <property type="term" value="F:oxidoreductase activity"/>
    <property type="evidence" value="ECO:0007669"/>
    <property type="project" value="UniProtKB-KW"/>
</dbReference>
<keyword evidence="2" id="KW-0560">Oxidoreductase</keyword>
<dbReference type="InterPro" id="IPR036291">
    <property type="entry name" value="NAD(P)-bd_dom_sf"/>
</dbReference>
<sequence>MTSNTSAANGTALITGASSGIGAVYADRLARRGYDLVLVARDQQRLAALADKLATEAGVKVEVLQADLTVKADLLRIEQRLRSDASLSLLVNNAGNAVVGPLLTADIDKVEAMLQLNVVAPTRLAAAAAANFAARKTGTIVNIASVVAYAPGNVSGSYSATKAFALNFTQAMQEEFGPQGVRVQAVLPGATRTEIWERGGLSVDNLPASMVMEVGEMVDAALAGLDSGEAITIPALESLADWQAMETARKALGPNLSTSRSASRYRRAA</sequence>
<dbReference type="STRING" id="1842727.RD110_26455"/>
<dbReference type="SUPFAM" id="SSF51735">
    <property type="entry name" value="NAD(P)-binding Rossmann-fold domains"/>
    <property type="match status" value="1"/>
</dbReference>
<dbReference type="InterPro" id="IPR020904">
    <property type="entry name" value="Sc_DH/Rdtase_CS"/>
</dbReference>
<dbReference type="CDD" id="cd05233">
    <property type="entry name" value="SDR_c"/>
    <property type="match status" value="1"/>
</dbReference>
<accession>A0A1P8K4Q9</accession>
<organism evidence="4 5">
    <name type="scientific">Rhodoferax koreensis</name>
    <dbReference type="NCBI Taxonomy" id="1842727"/>
    <lineage>
        <taxon>Bacteria</taxon>
        <taxon>Pseudomonadati</taxon>
        <taxon>Pseudomonadota</taxon>
        <taxon>Betaproteobacteria</taxon>
        <taxon>Burkholderiales</taxon>
        <taxon>Comamonadaceae</taxon>
        <taxon>Rhodoferax</taxon>
    </lineage>
</organism>
<gene>
    <name evidence="4" type="ORF">RD110_26455</name>
</gene>
<dbReference type="Proteomes" id="UP000186609">
    <property type="component" value="Chromosome"/>
</dbReference>
<name>A0A1P8K4Q9_9BURK</name>
<evidence type="ECO:0000256" key="3">
    <source>
        <dbReference type="RuleBase" id="RU000363"/>
    </source>
</evidence>
<dbReference type="PANTHER" id="PTHR42901:SF1">
    <property type="entry name" value="ALCOHOL DEHYDROGENASE"/>
    <property type="match status" value="1"/>
</dbReference>
<reference evidence="4 5" key="1">
    <citation type="submission" date="2017-01" db="EMBL/GenBank/DDBJ databases">
        <authorList>
            <person name="Mah S.A."/>
            <person name="Swanson W.J."/>
            <person name="Moy G.W."/>
            <person name="Vacquier V.D."/>
        </authorList>
    </citation>
    <scope>NUCLEOTIDE SEQUENCE [LARGE SCALE GENOMIC DNA]</scope>
    <source>
        <strain evidence="4 5">DCY110</strain>
    </source>
</reference>
<dbReference type="PRINTS" id="PR00081">
    <property type="entry name" value="GDHRDH"/>
</dbReference>
<dbReference type="KEGG" id="rhy:RD110_26455"/>
<dbReference type="Pfam" id="PF00106">
    <property type="entry name" value="adh_short"/>
    <property type="match status" value="1"/>
</dbReference>
<dbReference type="PANTHER" id="PTHR42901">
    <property type="entry name" value="ALCOHOL DEHYDROGENASE"/>
    <property type="match status" value="1"/>
</dbReference>
<proteinExistence type="inferred from homology"/>
<evidence type="ECO:0000313" key="4">
    <source>
        <dbReference type="EMBL" id="APW40989.1"/>
    </source>
</evidence>
<evidence type="ECO:0000256" key="2">
    <source>
        <dbReference type="ARBA" id="ARBA00023002"/>
    </source>
</evidence>
<evidence type="ECO:0000256" key="1">
    <source>
        <dbReference type="ARBA" id="ARBA00006484"/>
    </source>
</evidence>
<protein>
    <submittedName>
        <fullName evidence="4">SDR family oxidoreductase</fullName>
    </submittedName>
</protein>
<dbReference type="PROSITE" id="PS00061">
    <property type="entry name" value="ADH_SHORT"/>
    <property type="match status" value="1"/>
</dbReference>